<dbReference type="PROSITE" id="PS50110">
    <property type="entry name" value="RESPONSE_REGULATORY"/>
    <property type="match status" value="1"/>
</dbReference>
<dbReference type="PANTHER" id="PTHR43214">
    <property type="entry name" value="TWO-COMPONENT RESPONSE REGULATOR"/>
    <property type="match status" value="1"/>
</dbReference>
<dbReference type="SMART" id="SM00421">
    <property type="entry name" value="HTH_LUXR"/>
    <property type="match status" value="1"/>
</dbReference>
<sequence length="222" mass="23852">MDSSAAPKRVFLVDDHPLLRRGLCQLLELEPDLEVAGEAGSGEEALERLPSASADLVLLDLNMRGLGGVQTLEAIRATGLKVRVVVLTVSDAADDVQAALRAGADGYLLKDMEPEMLVAELRRATQGDLVVSPALAAVLAQAVTKANHSPTEQALDALTARENEILHHLALGQSNKLIARDLDLTEGTVKVHVKSILKKLRMHSRVEVAIWAVQHGLHQKQA</sequence>
<organism evidence="5 6">
    <name type="scientific">Alkalispirillum mobile</name>
    <dbReference type="NCBI Taxonomy" id="85925"/>
    <lineage>
        <taxon>Bacteria</taxon>
        <taxon>Pseudomonadati</taxon>
        <taxon>Pseudomonadota</taxon>
        <taxon>Gammaproteobacteria</taxon>
        <taxon>Chromatiales</taxon>
        <taxon>Ectothiorhodospiraceae</taxon>
        <taxon>Alkalispirillum</taxon>
    </lineage>
</organism>
<accession>A0A498BY60</accession>
<dbReference type="Pfam" id="PF00072">
    <property type="entry name" value="Response_reg"/>
    <property type="match status" value="1"/>
</dbReference>
<evidence type="ECO:0000313" key="5">
    <source>
        <dbReference type="EMBL" id="RLK48764.1"/>
    </source>
</evidence>
<feature type="domain" description="Response regulatory" evidence="4">
    <location>
        <begin position="9"/>
        <end position="125"/>
    </location>
</feature>
<dbReference type="CDD" id="cd06170">
    <property type="entry name" value="LuxR_C_like"/>
    <property type="match status" value="1"/>
</dbReference>
<dbReference type="PROSITE" id="PS50043">
    <property type="entry name" value="HTH_LUXR_2"/>
    <property type="match status" value="1"/>
</dbReference>
<protein>
    <submittedName>
        <fullName evidence="5">LuxR family two component transcriptional regulator</fullName>
    </submittedName>
</protein>
<comment type="caution">
    <text evidence="5">The sequence shown here is derived from an EMBL/GenBank/DDBJ whole genome shotgun (WGS) entry which is preliminary data.</text>
</comment>
<dbReference type="NCBIfam" id="NF007935">
    <property type="entry name" value="PRK10651.1"/>
    <property type="match status" value="1"/>
</dbReference>
<keyword evidence="2" id="KW-0597">Phosphoprotein</keyword>
<feature type="domain" description="HTH luxR-type" evidence="3">
    <location>
        <begin position="151"/>
        <end position="216"/>
    </location>
</feature>
<dbReference type="InterPro" id="IPR000792">
    <property type="entry name" value="Tscrpt_reg_LuxR_C"/>
</dbReference>
<dbReference type="Pfam" id="PF00196">
    <property type="entry name" value="GerE"/>
    <property type="match status" value="1"/>
</dbReference>
<dbReference type="EMBL" id="RCDA01000002">
    <property type="protein sequence ID" value="RLK48764.1"/>
    <property type="molecule type" value="Genomic_DNA"/>
</dbReference>
<reference evidence="5 6" key="1">
    <citation type="submission" date="2018-10" db="EMBL/GenBank/DDBJ databases">
        <title>Genomic Encyclopedia of Type Strains, Phase IV (KMG-IV): sequencing the most valuable type-strain genomes for metagenomic binning, comparative biology and taxonomic classification.</title>
        <authorList>
            <person name="Goeker M."/>
        </authorList>
    </citation>
    <scope>NUCLEOTIDE SEQUENCE [LARGE SCALE GENOMIC DNA]</scope>
    <source>
        <strain evidence="5 6">DSM 12769</strain>
    </source>
</reference>
<evidence type="ECO:0000256" key="1">
    <source>
        <dbReference type="ARBA" id="ARBA00023125"/>
    </source>
</evidence>
<feature type="modified residue" description="4-aspartylphosphate" evidence="2">
    <location>
        <position position="60"/>
    </location>
</feature>
<dbReference type="PROSITE" id="PS00622">
    <property type="entry name" value="HTH_LUXR_1"/>
    <property type="match status" value="1"/>
</dbReference>
<dbReference type="SUPFAM" id="SSF46894">
    <property type="entry name" value="C-terminal effector domain of the bipartite response regulators"/>
    <property type="match status" value="1"/>
</dbReference>
<dbReference type="InterPro" id="IPR011006">
    <property type="entry name" value="CheY-like_superfamily"/>
</dbReference>
<evidence type="ECO:0000259" key="4">
    <source>
        <dbReference type="PROSITE" id="PS50110"/>
    </source>
</evidence>
<dbReference type="SMART" id="SM00448">
    <property type="entry name" value="REC"/>
    <property type="match status" value="1"/>
</dbReference>
<proteinExistence type="predicted"/>
<dbReference type="InterPro" id="IPR001789">
    <property type="entry name" value="Sig_transdc_resp-reg_receiver"/>
</dbReference>
<name>A0A498BY60_9GAMM</name>
<dbReference type="RefSeq" id="WP_121442403.1">
    <property type="nucleotide sequence ID" value="NZ_RCDA01000002.1"/>
</dbReference>
<keyword evidence="1" id="KW-0238">DNA-binding</keyword>
<evidence type="ECO:0000259" key="3">
    <source>
        <dbReference type="PROSITE" id="PS50043"/>
    </source>
</evidence>
<dbReference type="PANTHER" id="PTHR43214:SF38">
    <property type="entry name" value="NITRATE_NITRITE RESPONSE REGULATOR PROTEIN NARL"/>
    <property type="match status" value="1"/>
</dbReference>
<dbReference type="PRINTS" id="PR00038">
    <property type="entry name" value="HTHLUXR"/>
</dbReference>
<dbReference type="GO" id="GO:0003677">
    <property type="term" value="F:DNA binding"/>
    <property type="evidence" value="ECO:0007669"/>
    <property type="project" value="UniProtKB-KW"/>
</dbReference>
<evidence type="ECO:0000313" key="6">
    <source>
        <dbReference type="Proteomes" id="UP000275461"/>
    </source>
</evidence>
<evidence type="ECO:0000256" key="2">
    <source>
        <dbReference type="PROSITE-ProRule" id="PRU00169"/>
    </source>
</evidence>
<dbReference type="GO" id="GO:0000160">
    <property type="term" value="P:phosphorelay signal transduction system"/>
    <property type="evidence" value="ECO:0007669"/>
    <property type="project" value="InterPro"/>
</dbReference>
<dbReference type="GO" id="GO:0006355">
    <property type="term" value="P:regulation of DNA-templated transcription"/>
    <property type="evidence" value="ECO:0007669"/>
    <property type="project" value="InterPro"/>
</dbReference>
<gene>
    <name evidence="5" type="ORF">DFR31_1875</name>
</gene>
<dbReference type="Gene3D" id="3.40.50.2300">
    <property type="match status" value="1"/>
</dbReference>
<dbReference type="InterPro" id="IPR016032">
    <property type="entry name" value="Sig_transdc_resp-reg_C-effctor"/>
</dbReference>
<dbReference type="AlphaFoldDB" id="A0A498BY60"/>
<dbReference type="InterPro" id="IPR039420">
    <property type="entry name" value="WalR-like"/>
</dbReference>
<dbReference type="Proteomes" id="UP000275461">
    <property type="component" value="Unassembled WGS sequence"/>
</dbReference>
<dbReference type="OrthoDB" id="9796655at2"/>
<dbReference type="SUPFAM" id="SSF52172">
    <property type="entry name" value="CheY-like"/>
    <property type="match status" value="1"/>
</dbReference>
<keyword evidence="6" id="KW-1185">Reference proteome</keyword>